<name>A0A1E3ANB9_9FIRM</name>
<reference evidence="11 14" key="3">
    <citation type="submission" date="2016-08" db="EMBL/GenBank/DDBJ databases">
        <authorList>
            <person name="Seilhamer J.J."/>
        </authorList>
    </citation>
    <scope>NUCLEOTIDE SEQUENCE [LARGE SCALE GENOMIC DNA]</scope>
    <source>
        <strain evidence="11 14">NML150140-1</strain>
    </source>
</reference>
<dbReference type="EMBL" id="MCGH01000003">
    <property type="protein sequence ID" value="ODM04370.1"/>
    <property type="molecule type" value="Genomic_DNA"/>
</dbReference>
<accession>A0A1E3ANB9</accession>
<proteinExistence type="inferred from homology"/>
<dbReference type="PROSITE" id="PS50928">
    <property type="entry name" value="ABC_TM1"/>
    <property type="match status" value="1"/>
</dbReference>
<dbReference type="GeneID" id="93303708"/>
<dbReference type="GO" id="GO:0055085">
    <property type="term" value="P:transmembrane transport"/>
    <property type="evidence" value="ECO:0007669"/>
    <property type="project" value="InterPro"/>
</dbReference>
<dbReference type="GO" id="GO:0005886">
    <property type="term" value="C:plasma membrane"/>
    <property type="evidence" value="ECO:0007669"/>
    <property type="project" value="UniProtKB-SubCell"/>
</dbReference>
<feature type="transmembrane region" description="Helical" evidence="7">
    <location>
        <begin position="171"/>
        <end position="191"/>
    </location>
</feature>
<evidence type="ECO:0000313" key="16">
    <source>
        <dbReference type="Proteomes" id="UP000095003"/>
    </source>
</evidence>
<keyword evidence="10" id="KW-0762">Sugar transport</keyword>
<evidence type="ECO:0000313" key="12">
    <source>
        <dbReference type="EMBL" id="ODR58552.1"/>
    </source>
</evidence>
<feature type="domain" description="ABC transmembrane type-1" evidence="8">
    <location>
        <begin position="80"/>
        <end position="295"/>
    </location>
</feature>
<evidence type="ECO:0000313" key="14">
    <source>
        <dbReference type="Proteomes" id="UP000094271"/>
    </source>
</evidence>
<evidence type="ECO:0000256" key="2">
    <source>
        <dbReference type="ARBA" id="ARBA00022448"/>
    </source>
</evidence>
<dbReference type="PANTHER" id="PTHR43227:SF11">
    <property type="entry name" value="BLL4140 PROTEIN"/>
    <property type="match status" value="1"/>
</dbReference>
<evidence type="ECO:0000313" key="11">
    <source>
        <dbReference type="EMBL" id="ODR53591.1"/>
    </source>
</evidence>
<evidence type="ECO:0000256" key="3">
    <source>
        <dbReference type="ARBA" id="ARBA00022475"/>
    </source>
</evidence>
<dbReference type="InterPro" id="IPR035906">
    <property type="entry name" value="MetI-like_sf"/>
</dbReference>
<keyword evidence="2 7" id="KW-0813">Transport</keyword>
<dbReference type="CDD" id="cd06261">
    <property type="entry name" value="TM_PBP2"/>
    <property type="match status" value="1"/>
</dbReference>
<evidence type="ECO:0000256" key="5">
    <source>
        <dbReference type="ARBA" id="ARBA00022989"/>
    </source>
</evidence>
<feature type="transmembrane region" description="Helical" evidence="7">
    <location>
        <begin position="125"/>
        <end position="151"/>
    </location>
</feature>
<sequence length="308" mass="35123">MAKTKKEKWSLRQDFRKRWQLYLMLLLPVLYILIFCYVPMGGIIISFKDYSFRKGILGSPWVGLKYFKQFFGSPDIGMLLKNTLIISFYQLIVTFPAPIILALALHIIGNDRFKKFMQTVTYAPYFISTVVLVGIVLQCLHLNIGIVNTILEFLGMNRVDFMGRVSYFRHIYVWSGVWQTTGFSAIIYIAALGNVDQSLVEASLIDGANRLQRIRIVELPALKPIITIQLIMAIGSIMGVGFDKIYLMQNTLNLPVSEIISTYVFKRGMKDLQYSFATAVGLFNSVVNFILLFTANKLSQKFGETSLW</sequence>
<dbReference type="EMBL" id="MEHA01000004">
    <property type="protein sequence ID" value="ODR53591.1"/>
    <property type="molecule type" value="Genomic_DNA"/>
</dbReference>
<feature type="transmembrane region" description="Helical" evidence="7">
    <location>
        <begin position="221"/>
        <end position="242"/>
    </location>
</feature>
<evidence type="ECO:0000256" key="6">
    <source>
        <dbReference type="ARBA" id="ARBA00023136"/>
    </source>
</evidence>
<dbReference type="InterPro" id="IPR050809">
    <property type="entry name" value="UgpAE/MalFG_permease"/>
</dbReference>
<keyword evidence="6 7" id="KW-0472">Membrane</keyword>
<evidence type="ECO:0000313" key="15">
    <source>
        <dbReference type="Proteomes" id="UP000094869"/>
    </source>
</evidence>
<evidence type="ECO:0000313" key="9">
    <source>
        <dbReference type="EMBL" id="ODM04370.1"/>
    </source>
</evidence>
<dbReference type="EMBL" id="MCGI01000004">
    <property type="protein sequence ID" value="ODM10247.1"/>
    <property type="molecule type" value="Genomic_DNA"/>
</dbReference>
<dbReference type="Proteomes" id="UP000095003">
    <property type="component" value="Unassembled WGS sequence"/>
</dbReference>
<evidence type="ECO:0000256" key="7">
    <source>
        <dbReference type="RuleBase" id="RU363032"/>
    </source>
</evidence>
<dbReference type="Proteomes" id="UP000094271">
    <property type="component" value="Unassembled WGS sequence"/>
</dbReference>
<evidence type="ECO:0000256" key="4">
    <source>
        <dbReference type="ARBA" id="ARBA00022692"/>
    </source>
</evidence>
<evidence type="ECO:0000256" key="1">
    <source>
        <dbReference type="ARBA" id="ARBA00004651"/>
    </source>
</evidence>
<dbReference type="Proteomes" id="UP000094067">
    <property type="component" value="Unassembled WGS sequence"/>
</dbReference>
<evidence type="ECO:0000313" key="13">
    <source>
        <dbReference type="Proteomes" id="UP000094067"/>
    </source>
</evidence>
<reference evidence="12 15" key="2">
    <citation type="submission" date="2016-08" db="EMBL/GenBank/DDBJ databases">
        <title>Characterization of Isolates of Eisenbergiella tayi Derived from Blood Cultures, Using Whole Genome Sequencing.</title>
        <authorList>
            <person name="Bernier A.-M."/>
            <person name="Burdz T."/>
            <person name="Wiebe D."/>
            <person name="Bernard K."/>
        </authorList>
    </citation>
    <scope>NUCLEOTIDE SEQUENCE [LARGE SCALE GENOMIC DNA]</scope>
    <source>
        <strain evidence="12 15">NML120146</strain>
    </source>
</reference>
<keyword evidence="15" id="KW-1185">Reference proteome</keyword>
<feature type="transmembrane region" description="Helical" evidence="7">
    <location>
        <begin position="21"/>
        <end position="47"/>
    </location>
</feature>
<dbReference type="EMBL" id="MEHD01000019">
    <property type="protein sequence ID" value="ODR58552.1"/>
    <property type="molecule type" value="Genomic_DNA"/>
</dbReference>
<protein>
    <submittedName>
        <fullName evidence="10">Putative multiple-sugar transport system permease YteP</fullName>
    </submittedName>
    <submittedName>
        <fullName evidence="11">Sugar ABC transporter permease</fullName>
    </submittedName>
</protein>
<comment type="similarity">
    <text evidence="7">Belongs to the binding-protein-dependent transport system permease family.</text>
</comment>
<dbReference type="InterPro" id="IPR000515">
    <property type="entry name" value="MetI-like"/>
</dbReference>
<keyword evidence="5 7" id="KW-1133">Transmembrane helix</keyword>
<dbReference type="OrthoDB" id="2060613at2"/>
<evidence type="ECO:0000259" key="8">
    <source>
        <dbReference type="PROSITE" id="PS50928"/>
    </source>
</evidence>
<dbReference type="RefSeq" id="WP_009250263.1">
    <property type="nucleotide sequence ID" value="NZ_BAABXS010000001.1"/>
</dbReference>
<comment type="caution">
    <text evidence="10">The sequence shown here is derived from an EMBL/GenBank/DDBJ whole genome shotgun (WGS) entry which is preliminary data.</text>
</comment>
<dbReference type="Gene3D" id="1.10.3720.10">
    <property type="entry name" value="MetI-like"/>
    <property type="match status" value="1"/>
</dbReference>
<dbReference type="Pfam" id="PF00528">
    <property type="entry name" value="BPD_transp_1"/>
    <property type="match status" value="1"/>
</dbReference>
<gene>
    <name evidence="10" type="primary">yteP_78</name>
    <name evidence="9" type="synonym">yteP_84</name>
    <name evidence="10" type="ORF">BEH84_04619</name>
    <name evidence="11" type="ORF">BEI59_07880</name>
    <name evidence="9" type="ORF">BEI61_05177</name>
    <name evidence="12" type="ORF">BEI63_08590</name>
</gene>
<keyword evidence="4 7" id="KW-0812">Transmembrane</keyword>
<keyword evidence="3" id="KW-1003">Cell membrane</keyword>
<dbReference type="PANTHER" id="PTHR43227">
    <property type="entry name" value="BLL4140 PROTEIN"/>
    <property type="match status" value="1"/>
</dbReference>
<feature type="transmembrane region" description="Helical" evidence="7">
    <location>
        <begin position="84"/>
        <end position="105"/>
    </location>
</feature>
<evidence type="ECO:0000313" key="10">
    <source>
        <dbReference type="EMBL" id="ODM10247.1"/>
    </source>
</evidence>
<reference evidence="13 16" key="1">
    <citation type="submission" date="2016-07" db="EMBL/GenBank/DDBJ databases">
        <title>Characterization of isolates of Eisenbergiella tayi derived from blood cultures, using whole genome sequencing.</title>
        <authorList>
            <person name="Burdz T."/>
            <person name="Wiebe D."/>
            <person name="Huynh C."/>
            <person name="Bernard K."/>
        </authorList>
    </citation>
    <scope>NUCLEOTIDE SEQUENCE [LARGE SCALE GENOMIC DNA]</scope>
    <source>
        <strain evidence="9 13">NML 110608</strain>
        <strain evidence="10 16">NML 120489</strain>
    </source>
</reference>
<dbReference type="SUPFAM" id="SSF161098">
    <property type="entry name" value="MetI-like"/>
    <property type="match status" value="1"/>
</dbReference>
<dbReference type="Proteomes" id="UP000094869">
    <property type="component" value="Unassembled WGS sequence"/>
</dbReference>
<dbReference type="AlphaFoldDB" id="A0A1E3ANB9"/>
<comment type="subcellular location">
    <subcellularLocation>
        <location evidence="1 7">Cell membrane</location>
        <topology evidence="1 7">Multi-pass membrane protein</topology>
    </subcellularLocation>
</comment>
<feature type="transmembrane region" description="Helical" evidence="7">
    <location>
        <begin position="272"/>
        <end position="293"/>
    </location>
</feature>
<organism evidence="10 16">
    <name type="scientific">Eisenbergiella tayi</name>
    <dbReference type="NCBI Taxonomy" id="1432052"/>
    <lineage>
        <taxon>Bacteria</taxon>
        <taxon>Bacillati</taxon>
        <taxon>Bacillota</taxon>
        <taxon>Clostridia</taxon>
        <taxon>Lachnospirales</taxon>
        <taxon>Lachnospiraceae</taxon>
        <taxon>Eisenbergiella</taxon>
    </lineage>
</organism>